<keyword evidence="1" id="KW-1133">Transmembrane helix</keyword>
<organism evidence="2 3">
    <name type="scientific">Devosia insulae DS-56</name>
    <dbReference type="NCBI Taxonomy" id="1116389"/>
    <lineage>
        <taxon>Bacteria</taxon>
        <taxon>Pseudomonadati</taxon>
        <taxon>Pseudomonadota</taxon>
        <taxon>Alphaproteobacteria</taxon>
        <taxon>Hyphomicrobiales</taxon>
        <taxon>Devosiaceae</taxon>
        <taxon>Devosia</taxon>
    </lineage>
</organism>
<feature type="transmembrane region" description="Helical" evidence="1">
    <location>
        <begin position="46"/>
        <end position="69"/>
    </location>
</feature>
<dbReference type="Proteomes" id="UP000095463">
    <property type="component" value="Unassembled WGS sequence"/>
</dbReference>
<reference evidence="2 3" key="1">
    <citation type="journal article" date="2015" name="Genome Announc.">
        <title>Genome Assemblies of Three Soil-Associated Devosia species: D. insulae, D. limi, and D. soli.</title>
        <authorList>
            <person name="Hassan Y.I."/>
            <person name="Lepp D."/>
            <person name="Zhou T."/>
        </authorList>
    </citation>
    <scope>NUCLEOTIDE SEQUENCE [LARGE SCALE GENOMIC DNA]</scope>
    <source>
        <strain evidence="2 3">DS-56</strain>
    </source>
</reference>
<protein>
    <recommendedName>
        <fullName evidence="4">Acyltransferase 3 domain-containing protein</fullName>
    </recommendedName>
</protein>
<feature type="transmembrane region" description="Helical" evidence="1">
    <location>
        <begin position="89"/>
        <end position="106"/>
    </location>
</feature>
<proteinExistence type="predicted"/>
<feature type="transmembrane region" description="Helical" evidence="1">
    <location>
        <begin position="283"/>
        <end position="301"/>
    </location>
</feature>
<feature type="transmembrane region" description="Helical" evidence="1">
    <location>
        <begin position="20"/>
        <end position="40"/>
    </location>
</feature>
<keyword evidence="1" id="KW-0812">Transmembrane</keyword>
<feature type="transmembrane region" description="Helical" evidence="1">
    <location>
        <begin position="190"/>
        <end position="208"/>
    </location>
</feature>
<feature type="transmembrane region" description="Helical" evidence="1">
    <location>
        <begin position="157"/>
        <end position="178"/>
    </location>
</feature>
<dbReference type="EMBL" id="LAJE02000247">
    <property type="protein sequence ID" value="OEO29876.1"/>
    <property type="molecule type" value="Genomic_DNA"/>
</dbReference>
<comment type="caution">
    <text evidence="2">The sequence shown here is derived from an EMBL/GenBank/DDBJ whole genome shotgun (WGS) entry which is preliminary data.</text>
</comment>
<feature type="transmembrane region" description="Helical" evidence="1">
    <location>
        <begin position="126"/>
        <end position="145"/>
    </location>
</feature>
<keyword evidence="3" id="KW-1185">Reference proteome</keyword>
<evidence type="ECO:0000256" key="1">
    <source>
        <dbReference type="SAM" id="Phobius"/>
    </source>
</evidence>
<evidence type="ECO:0000313" key="2">
    <source>
        <dbReference type="EMBL" id="OEO29876.1"/>
    </source>
</evidence>
<feature type="transmembrane region" description="Helical" evidence="1">
    <location>
        <begin position="307"/>
        <end position="329"/>
    </location>
</feature>
<evidence type="ECO:0008006" key="4">
    <source>
        <dbReference type="Google" id="ProtNLM"/>
    </source>
</evidence>
<keyword evidence="1" id="KW-0472">Membrane</keyword>
<feature type="transmembrane region" description="Helical" evidence="1">
    <location>
        <begin position="215"/>
        <end position="233"/>
    </location>
</feature>
<gene>
    <name evidence="2" type="ORF">VW23_023825</name>
</gene>
<sequence>MEPNVKSPSPTPNRAADLDLLKTLLVIGMVGAHVVQLITFRARPEAAIFAEYANLVSFSGFLFAFGIGLGLPKPEGRQRSLWRQLRPSLLLLLAVYASSFAFALLVDRKKLEPQLILDVVTMQRLFGWSEFLATFFILSLLTLVARPVLLTIGRNPWLLVVVTLACLATTFYTTGAIIPLLPTLVSHTGFANFPLLCYLPWFLLGIWYGSHPVRAWHFVPALAITGYLYWVTIQTGQFPNRFPPTILWIVGPAAILLAYLALCRFVAARVSIPAPLLTPGRHVLSFLVLSNIGFFATRYFMGKPVRSTLIAVLVTVGVLVLLSAGWYAWERLRKATRPQPAPAPAR</sequence>
<evidence type="ECO:0000313" key="3">
    <source>
        <dbReference type="Proteomes" id="UP000095463"/>
    </source>
</evidence>
<accession>A0A1E5XMN3</accession>
<name>A0A1E5XMN3_9HYPH</name>
<feature type="transmembrane region" description="Helical" evidence="1">
    <location>
        <begin position="245"/>
        <end position="262"/>
    </location>
</feature>
<dbReference type="AlphaFoldDB" id="A0A1E5XMN3"/>